<accession>A0ABY8LCN4</accession>
<feature type="domain" description="Glycosyl transferase family 25" evidence="1">
    <location>
        <begin position="6"/>
        <end position="106"/>
    </location>
</feature>
<dbReference type="CDD" id="cd06532">
    <property type="entry name" value="Glyco_transf_25"/>
    <property type="match status" value="1"/>
</dbReference>
<name>A0ABY8LCN4_9RHOB</name>
<proteinExistence type="predicted"/>
<gene>
    <name evidence="2" type="ORF">P8627_01995</name>
</gene>
<evidence type="ECO:0000313" key="3">
    <source>
        <dbReference type="Proteomes" id="UP001243420"/>
    </source>
</evidence>
<organism evidence="2 3">
    <name type="scientific">Jannaschia ovalis</name>
    <dbReference type="NCBI Taxonomy" id="3038773"/>
    <lineage>
        <taxon>Bacteria</taxon>
        <taxon>Pseudomonadati</taxon>
        <taxon>Pseudomonadota</taxon>
        <taxon>Alphaproteobacteria</taxon>
        <taxon>Rhodobacterales</taxon>
        <taxon>Roseobacteraceae</taxon>
        <taxon>Jannaschia</taxon>
    </lineage>
</organism>
<dbReference type="Pfam" id="PF01755">
    <property type="entry name" value="Glyco_transf_25"/>
    <property type="match status" value="1"/>
</dbReference>
<dbReference type="RefSeq" id="WP_279965822.1">
    <property type="nucleotide sequence ID" value="NZ_CP122537.1"/>
</dbReference>
<dbReference type="Proteomes" id="UP001243420">
    <property type="component" value="Chromosome"/>
</dbReference>
<sequence>MKAEALYINLARMPARAAFMQDQAERIGLTLHRIEAVDAQALQGIPPEYDPHSRRHPRWEIARSTMACFLSHRLAWRRIAEGEDDAGLVMEDDVFLSAELPAALDRLAGLAFSDWPGSVLKLDGIDLPARFGAIRESAGLCTREIRQTISSAGAYVLHRRHAAALLSRSSSFCDHPDDLLFTPRSDWHPVQLTPAVAVQGVWADADMPASVAEGEPAADPRVNQPPARGPLDYRLMKEARRTWRRAPRRFGGDARLLREGGMIGSIPLAPDLPPYRKR</sequence>
<evidence type="ECO:0000259" key="1">
    <source>
        <dbReference type="Pfam" id="PF01755"/>
    </source>
</evidence>
<evidence type="ECO:0000313" key="2">
    <source>
        <dbReference type="EMBL" id="WGH79056.1"/>
    </source>
</evidence>
<protein>
    <submittedName>
        <fullName evidence="2">Glycosyltransferase family 25 protein</fullName>
    </submittedName>
</protein>
<dbReference type="EMBL" id="CP122537">
    <property type="protein sequence ID" value="WGH79056.1"/>
    <property type="molecule type" value="Genomic_DNA"/>
</dbReference>
<reference evidence="2 3" key="1">
    <citation type="submission" date="2023-04" db="EMBL/GenBank/DDBJ databases">
        <title>Jannaschia ovalis sp. nov., a marine bacterium isolated from sea tidal flat.</title>
        <authorList>
            <person name="Kwon D.Y."/>
            <person name="Kim J.-J."/>
        </authorList>
    </citation>
    <scope>NUCLEOTIDE SEQUENCE [LARGE SCALE GENOMIC DNA]</scope>
    <source>
        <strain evidence="2 3">GRR-S6-38</strain>
    </source>
</reference>
<keyword evidence="3" id="KW-1185">Reference proteome</keyword>
<dbReference type="InterPro" id="IPR002654">
    <property type="entry name" value="Glyco_trans_25"/>
</dbReference>